<dbReference type="Pfam" id="PF02929">
    <property type="entry name" value="Bgal_small_N"/>
    <property type="match status" value="1"/>
</dbReference>
<dbReference type="GO" id="GO:0030246">
    <property type="term" value="F:carbohydrate binding"/>
    <property type="evidence" value="ECO:0007669"/>
    <property type="project" value="InterPro"/>
</dbReference>
<dbReference type="OrthoDB" id="3437688at2759"/>
<evidence type="ECO:0000259" key="5">
    <source>
        <dbReference type="SMART" id="SM01038"/>
    </source>
</evidence>
<comment type="catalytic activity">
    <reaction evidence="1">
        <text>Hydrolysis of terminal non-reducing beta-D-galactose residues in beta-D-galactosides.</text>
        <dbReference type="EC" id="3.2.1.23"/>
    </reaction>
</comment>
<dbReference type="Proteomes" id="UP000019484">
    <property type="component" value="Unassembled WGS sequence"/>
</dbReference>
<protein>
    <recommendedName>
        <fullName evidence="2">beta-galactosidase</fullName>
        <ecNumber evidence="2">3.2.1.23</ecNumber>
    </recommendedName>
</protein>
<dbReference type="AlphaFoldDB" id="W9YMY3"/>
<dbReference type="Gene3D" id="2.70.98.10">
    <property type="match status" value="1"/>
</dbReference>
<dbReference type="STRING" id="1182541.W9YMY3"/>
<keyword evidence="4" id="KW-0326">Glycosidase</keyword>
<dbReference type="SUPFAM" id="SSF74650">
    <property type="entry name" value="Galactose mutarotase-like"/>
    <property type="match status" value="1"/>
</dbReference>
<dbReference type="GO" id="GO:0005990">
    <property type="term" value="P:lactose catabolic process"/>
    <property type="evidence" value="ECO:0007669"/>
    <property type="project" value="TreeGrafter"/>
</dbReference>
<dbReference type="InterPro" id="IPR050347">
    <property type="entry name" value="Bact_Beta-galactosidase"/>
</dbReference>
<dbReference type="InterPro" id="IPR014718">
    <property type="entry name" value="GH-type_carb-bd"/>
</dbReference>
<evidence type="ECO:0000313" key="7">
    <source>
        <dbReference type="Proteomes" id="UP000019484"/>
    </source>
</evidence>
<dbReference type="InterPro" id="IPR011013">
    <property type="entry name" value="Gal_mutarotase_sf_dom"/>
</dbReference>
<dbReference type="GO" id="GO:0004565">
    <property type="term" value="F:beta-galactosidase activity"/>
    <property type="evidence" value="ECO:0007669"/>
    <property type="project" value="UniProtKB-EC"/>
</dbReference>
<keyword evidence="3" id="KW-0378">Hydrolase</keyword>
<dbReference type="PANTHER" id="PTHR46323">
    <property type="entry name" value="BETA-GALACTOSIDASE"/>
    <property type="match status" value="1"/>
</dbReference>
<sequence>MGVSSTFNTAILFGRGPGESYKDKKLSQLYGNYTVNIEELWVDYEITQESSNRTDTRWVRLSSTSDPDISLRAHFGEQEGFGFCATHHQVNDVDKARHPFELKKSKKDWVILRLDTNHHGLGTAS</sequence>
<evidence type="ECO:0000256" key="2">
    <source>
        <dbReference type="ARBA" id="ARBA00012756"/>
    </source>
</evidence>
<gene>
    <name evidence="6" type="ORF">A1O1_04142</name>
</gene>
<dbReference type="RefSeq" id="XP_007723229.1">
    <property type="nucleotide sequence ID" value="XM_007725039.1"/>
</dbReference>
<dbReference type="GeneID" id="19159028"/>
<dbReference type="EC" id="3.2.1.23" evidence="2"/>
<dbReference type="SMART" id="SM01038">
    <property type="entry name" value="Bgal_small_N"/>
    <property type="match status" value="1"/>
</dbReference>
<proteinExistence type="predicted"/>
<comment type="caution">
    <text evidence="6">The sequence shown here is derived from an EMBL/GenBank/DDBJ whole genome shotgun (WGS) entry which is preliminary data.</text>
</comment>
<keyword evidence="7" id="KW-1185">Reference proteome</keyword>
<name>W9YMY3_9EURO</name>
<reference evidence="6 7" key="1">
    <citation type="submission" date="2013-03" db="EMBL/GenBank/DDBJ databases">
        <title>The Genome Sequence of Capronia coronata CBS 617.96.</title>
        <authorList>
            <consortium name="The Broad Institute Genomics Platform"/>
            <person name="Cuomo C."/>
            <person name="de Hoog S."/>
            <person name="Gorbushina A."/>
            <person name="Walker B."/>
            <person name="Young S.K."/>
            <person name="Zeng Q."/>
            <person name="Gargeya S."/>
            <person name="Fitzgerald M."/>
            <person name="Haas B."/>
            <person name="Abouelleil A."/>
            <person name="Allen A.W."/>
            <person name="Alvarado L."/>
            <person name="Arachchi H.M."/>
            <person name="Berlin A.M."/>
            <person name="Chapman S.B."/>
            <person name="Gainer-Dewar J."/>
            <person name="Goldberg J."/>
            <person name="Griggs A."/>
            <person name="Gujja S."/>
            <person name="Hansen M."/>
            <person name="Howarth C."/>
            <person name="Imamovic A."/>
            <person name="Ireland A."/>
            <person name="Larimer J."/>
            <person name="McCowan C."/>
            <person name="Murphy C."/>
            <person name="Pearson M."/>
            <person name="Poon T.W."/>
            <person name="Priest M."/>
            <person name="Roberts A."/>
            <person name="Saif S."/>
            <person name="Shea T."/>
            <person name="Sisk P."/>
            <person name="Sykes S."/>
            <person name="Wortman J."/>
            <person name="Nusbaum C."/>
            <person name="Birren B."/>
        </authorList>
    </citation>
    <scope>NUCLEOTIDE SEQUENCE [LARGE SCALE GENOMIC DNA]</scope>
    <source>
        <strain evidence="6 7">CBS 617.96</strain>
    </source>
</reference>
<dbReference type="PANTHER" id="PTHR46323:SF2">
    <property type="entry name" value="BETA-GALACTOSIDASE"/>
    <property type="match status" value="1"/>
</dbReference>
<feature type="domain" description="Beta galactosidase small chain/" evidence="5">
    <location>
        <begin position="2"/>
        <end position="125"/>
    </location>
</feature>
<accession>W9YMY3</accession>
<dbReference type="GO" id="GO:0009341">
    <property type="term" value="C:beta-galactosidase complex"/>
    <property type="evidence" value="ECO:0007669"/>
    <property type="project" value="InterPro"/>
</dbReference>
<dbReference type="EMBL" id="AMWN01000003">
    <property type="protein sequence ID" value="EXJ91035.1"/>
    <property type="molecule type" value="Genomic_DNA"/>
</dbReference>
<evidence type="ECO:0000256" key="3">
    <source>
        <dbReference type="ARBA" id="ARBA00022801"/>
    </source>
</evidence>
<dbReference type="HOGENOM" id="CLU_084840_1_0_1"/>
<evidence type="ECO:0000256" key="1">
    <source>
        <dbReference type="ARBA" id="ARBA00001412"/>
    </source>
</evidence>
<organism evidence="6 7">
    <name type="scientific">Capronia coronata CBS 617.96</name>
    <dbReference type="NCBI Taxonomy" id="1182541"/>
    <lineage>
        <taxon>Eukaryota</taxon>
        <taxon>Fungi</taxon>
        <taxon>Dikarya</taxon>
        <taxon>Ascomycota</taxon>
        <taxon>Pezizomycotina</taxon>
        <taxon>Eurotiomycetes</taxon>
        <taxon>Chaetothyriomycetidae</taxon>
        <taxon>Chaetothyriales</taxon>
        <taxon>Herpotrichiellaceae</taxon>
        <taxon>Capronia</taxon>
    </lineage>
</organism>
<evidence type="ECO:0000256" key="4">
    <source>
        <dbReference type="ARBA" id="ARBA00023295"/>
    </source>
</evidence>
<dbReference type="InterPro" id="IPR004199">
    <property type="entry name" value="B-gal_small/dom_5"/>
</dbReference>
<evidence type="ECO:0000313" key="6">
    <source>
        <dbReference type="EMBL" id="EXJ91035.1"/>
    </source>
</evidence>
<dbReference type="eggNOG" id="KOG2024">
    <property type="taxonomic scope" value="Eukaryota"/>
</dbReference>